<comment type="caution">
    <text evidence="1">The sequence shown here is derived from an EMBL/GenBank/DDBJ whole genome shotgun (WGS) entry which is preliminary data.</text>
</comment>
<evidence type="ECO:0000313" key="1">
    <source>
        <dbReference type="EMBL" id="OAU99937.1"/>
    </source>
</evidence>
<sequence length="50" mass="5778">MNVIINPKKYFHHYITTKNPPQFLTLLVDFLVDKVLGLNYLSTSMVPLAE</sequence>
<dbReference type="Proteomes" id="UP000078446">
    <property type="component" value="Unassembled WGS sequence"/>
</dbReference>
<reference evidence="1 2" key="1">
    <citation type="journal article" date="2016" name="Genome Biol. Evol.">
        <title>Comparative Genomic Analyses of the Moraxella catarrhalis Serosensitive and Seroresistant Lineages Demonstrate Their Independent Evolution.</title>
        <authorList>
            <person name="Earl J.P."/>
            <person name="de Vries S.P."/>
            <person name="Ahmed A."/>
            <person name="Powell E."/>
            <person name="Schultz M.P."/>
            <person name="Hermans P.W."/>
            <person name="Hill D.J."/>
            <person name="Zhou Z."/>
            <person name="Constantinidou C.I."/>
            <person name="Hu F.Z."/>
            <person name="Bootsma H.J."/>
            <person name="Ehrlich G.D."/>
        </authorList>
    </citation>
    <scope>NUCLEOTIDE SEQUENCE [LARGE SCALE GENOMIC DNA]</scope>
    <source>
        <strain evidence="1 2">Z7574</strain>
    </source>
</reference>
<proteinExistence type="predicted"/>
<name>A0A7Z0UXC2_MORCA</name>
<accession>A0A7Z0UXC2</accession>
<organism evidence="1 2">
    <name type="scientific">Moraxella catarrhalis</name>
    <name type="common">Branhamella catarrhalis</name>
    <dbReference type="NCBI Taxonomy" id="480"/>
    <lineage>
        <taxon>Bacteria</taxon>
        <taxon>Pseudomonadati</taxon>
        <taxon>Pseudomonadota</taxon>
        <taxon>Gammaproteobacteria</taxon>
        <taxon>Moraxellales</taxon>
        <taxon>Moraxellaceae</taxon>
        <taxon>Moraxella</taxon>
    </lineage>
</organism>
<dbReference type="AlphaFoldDB" id="A0A7Z0UXC2"/>
<evidence type="ECO:0000313" key="2">
    <source>
        <dbReference type="Proteomes" id="UP000078446"/>
    </source>
</evidence>
<protein>
    <submittedName>
        <fullName evidence="1">Uncharacterized protein</fullName>
    </submittedName>
</protein>
<dbReference type="EMBL" id="LXHE01000017">
    <property type="protein sequence ID" value="OAU99937.1"/>
    <property type="molecule type" value="Genomic_DNA"/>
</dbReference>
<gene>
    <name evidence="1" type="ORF">AO382_1732</name>
</gene>